<feature type="region of interest" description="Disordered" evidence="1">
    <location>
        <begin position="63"/>
        <end position="115"/>
    </location>
</feature>
<evidence type="ECO:0000256" key="1">
    <source>
        <dbReference type="SAM" id="MobiDB-lite"/>
    </source>
</evidence>
<organism evidence="2">
    <name type="scientific">Notodromas monacha</name>
    <dbReference type="NCBI Taxonomy" id="399045"/>
    <lineage>
        <taxon>Eukaryota</taxon>
        <taxon>Metazoa</taxon>
        <taxon>Ecdysozoa</taxon>
        <taxon>Arthropoda</taxon>
        <taxon>Crustacea</taxon>
        <taxon>Oligostraca</taxon>
        <taxon>Ostracoda</taxon>
        <taxon>Podocopa</taxon>
        <taxon>Podocopida</taxon>
        <taxon>Cypridocopina</taxon>
        <taxon>Cypridoidea</taxon>
        <taxon>Cyprididae</taxon>
        <taxon>Notodromas</taxon>
    </lineage>
</organism>
<reference evidence="2" key="1">
    <citation type="submission" date="2020-11" db="EMBL/GenBank/DDBJ databases">
        <authorList>
            <person name="Tran Van P."/>
        </authorList>
    </citation>
    <scope>NUCLEOTIDE SEQUENCE</scope>
</reference>
<dbReference type="EMBL" id="CAJPEX010000012">
    <property type="protein sequence ID" value="CAG0912386.1"/>
    <property type="molecule type" value="Genomic_DNA"/>
</dbReference>
<name>A0A7R9BBR7_9CRUS</name>
<protein>
    <submittedName>
        <fullName evidence="2">Uncharacterized protein</fullName>
    </submittedName>
</protein>
<dbReference type="Proteomes" id="UP000678499">
    <property type="component" value="Unassembled WGS sequence"/>
</dbReference>
<proteinExistence type="predicted"/>
<accession>A0A7R9BBR7</accession>
<sequence length="365" mass="40172">MSTPRPTCRHSSVHRDQLVVEGDSIALAASRVQFGMMATLWRCSGTSQPGPRSGCAHIRALPRETNTASDSTGSSGLSSSGRDVSRRRDVRSALATPALLRNPERPGRSSPFGRIDLRAQYGGSDKGRKVAIELCIIAIAEREYFVLVCAYVRSWVRCVFPAVPKNISSLFGTAAAWRQSVVADAPDPSSNSSPRYLPGHSFARAVASCVAPRTRNAKDLNASSFYFIRTYFLFLLLLHPRAASSFLRECLYLLPLRRLIARGGRRIFTVVGDVHQMIIFPFKIQGEVSALRIQLMRRLVNELRPVARKTLGPKIDIGTPAARVPTSGKLSEKECTYRNATEPREMHLTLSRGPLYASFNSPGSL</sequence>
<keyword evidence="3" id="KW-1185">Reference proteome</keyword>
<feature type="compositionally biased region" description="Low complexity" evidence="1">
    <location>
        <begin position="67"/>
        <end position="82"/>
    </location>
</feature>
<gene>
    <name evidence="2" type="ORF">NMOB1V02_LOCUS176</name>
</gene>
<dbReference type="EMBL" id="OA882049">
    <property type="protein sequence ID" value="CAD7272234.1"/>
    <property type="molecule type" value="Genomic_DNA"/>
</dbReference>
<evidence type="ECO:0000313" key="3">
    <source>
        <dbReference type="Proteomes" id="UP000678499"/>
    </source>
</evidence>
<evidence type="ECO:0000313" key="2">
    <source>
        <dbReference type="EMBL" id="CAD7272234.1"/>
    </source>
</evidence>
<dbReference type="AlphaFoldDB" id="A0A7R9BBR7"/>